<accession>A0A1E7DL92</accession>
<organism evidence="1 2">
    <name type="scientific">Domibacillus iocasae</name>
    <dbReference type="NCBI Taxonomy" id="1714016"/>
    <lineage>
        <taxon>Bacteria</taxon>
        <taxon>Bacillati</taxon>
        <taxon>Bacillota</taxon>
        <taxon>Bacilli</taxon>
        <taxon>Bacillales</taxon>
        <taxon>Bacillaceae</taxon>
        <taxon>Domibacillus</taxon>
    </lineage>
</organism>
<proteinExistence type="predicted"/>
<dbReference type="GO" id="GO:0033969">
    <property type="term" value="F:gamma-glutamyl-gamma-aminobutyrate hydrolase activity"/>
    <property type="evidence" value="ECO:0007669"/>
    <property type="project" value="TreeGrafter"/>
</dbReference>
<sequence length="252" mass="27817">MRRPIQLNGQRRKTVKIAPIIGITSSFVRKTLNSEGVYVHHDYHRAVLAAGGVPVILPPAPLHVIPFYLSMCDGFILSGGEDVHPMHYGQSPHEKLGPVFSERDEFELRLTASILEQKKPLLAICRGLQLINVALGGTLWQDIPTQAPSNILHSQSSHRSVPIHQVTLAGHSRLAKIIQETTVNVNSLHHQGIEALGKGLTAVGHSPDDLIEAVEMEGDVFVIGVQWHPESMVPESIEMRRLFSHFIHSIPV</sequence>
<dbReference type="SUPFAM" id="SSF52317">
    <property type="entry name" value="Class I glutamine amidotransferase-like"/>
    <property type="match status" value="1"/>
</dbReference>
<dbReference type="GO" id="GO:0006598">
    <property type="term" value="P:polyamine catabolic process"/>
    <property type="evidence" value="ECO:0007669"/>
    <property type="project" value="TreeGrafter"/>
</dbReference>
<gene>
    <name evidence="1" type="ORF">BA724_12295</name>
</gene>
<dbReference type="InterPro" id="IPR011697">
    <property type="entry name" value="Peptidase_C26"/>
</dbReference>
<dbReference type="GO" id="GO:0005829">
    <property type="term" value="C:cytosol"/>
    <property type="evidence" value="ECO:0007669"/>
    <property type="project" value="TreeGrafter"/>
</dbReference>
<protein>
    <submittedName>
        <fullName evidence="1">Uncharacterized protein</fullName>
    </submittedName>
</protein>
<name>A0A1E7DL92_9BACI</name>
<reference evidence="1 2" key="1">
    <citation type="submission" date="2016-06" db="EMBL/GenBank/DDBJ databases">
        <title>Domibacillus iocasae genome sequencing.</title>
        <authorList>
            <person name="Verma A."/>
            <person name="Pal Y."/>
            <person name="Ojha A.K."/>
            <person name="Krishnamurthi S."/>
        </authorList>
    </citation>
    <scope>NUCLEOTIDE SEQUENCE [LARGE SCALE GENOMIC DNA]</scope>
    <source>
        <strain evidence="1 2">DSM 29979</strain>
    </source>
</reference>
<keyword evidence="2" id="KW-1185">Reference proteome</keyword>
<comment type="caution">
    <text evidence="1">The sequence shown here is derived from an EMBL/GenBank/DDBJ whole genome shotgun (WGS) entry which is preliminary data.</text>
</comment>
<dbReference type="InterPro" id="IPR044668">
    <property type="entry name" value="PuuD-like"/>
</dbReference>
<dbReference type="AlphaFoldDB" id="A0A1E7DL92"/>
<dbReference type="EMBL" id="MAMP01000024">
    <property type="protein sequence ID" value="OES43867.1"/>
    <property type="molecule type" value="Genomic_DNA"/>
</dbReference>
<dbReference type="FunFam" id="3.40.50.880:FF:000030">
    <property type="entry name" value="Gamma-glutamyl-gamma-aminobutyrate hydrolase PuuD"/>
    <property type="match status" value="1"/>
</dbReference>
<evidence type="ECO:0000313" key="2">
    <source>
        <dbReference type="Proteomes" id="UP000095658"/>
    </source>
</evidence>
<dbReference type="CDD" id="cd01745">
    <property type="entry name" value="GATase1_2"/>
    <property type="match status" value="1"/>
</dbReference>
<dbReference type="PROSITE" id="PS51273">
    <property type="entry name" value="GATASE_TYPE_1"/>
    <property type="match status" value="1"/>
</dbReference>
<dbReference type="InterPro" id="IPR029062">
    <property type="entry name" value="Class_I_gatase-like"/>
</dbReference>
<dbReference type="Pfam" id="PF07722">
    <property type="entry name" value="Peptidase_C26"/>
    <property type="match status" value="1"/>
</dbReference>
<evidence type="ECO:0000313" key="1">
    <source>
        <dbReference type="EMBL" id="OES43867.1"/>
    </source>
</evidence>
<dbReference type="PANTHER" id="PTHR43235:SF1">
    <property type="entry name" value="GLUTAMINE AMIDOTRANSFERASE PB2B2.05-RELATED"/>
    <property type="match status" value="1"/>
</dbReference>
<dbReference type="PANTHER" id="PTHR43235">
    <property type="entry name" value="GLUTAMINE AMIDOTRANSFERASE PB2B2.05-RELATED"/>
    <property type="match status" value="1"/>
</dbReference>
<dbReference type="STRING" id="1714016.BA724_12295"/>
<dbReference type="Proteomes" id="UP000095658">
    <property type="component" value="Unassembled WGS sequence"/>
</dbReference>
<dbReference type="Gene3D" id="3.40.50.880">
    <property type="match status" value="1"/>
</dbReference>